<evidence type="ECO:0000259" key="1">
    <source>
        <dbReference type="Pfam" id="PF12792"/>
    </source>
</evidence>
<dbReference type="EMBL" id="CP061855">
    <property type="protein sequence ID" value="QOD58497.1"/>
    <property type="molecule type" value="Genomic_DNA"/>
</dbReference>
<dbReference type="Pfam" id="PF12792">
    <property type="entry name" value="CSS-motif"/>
    <property type="match status" value="1"/>
</dbReference>
<dbReference type="InterPro" id="IPR024744">
    <property type="entry name" value="CSS-motif_dom"/>
</dbReference>
<sequence>MGVFSIALLSATYLSHLASLKERGNLARSQVEEMLANAQAGINKALRLELDDCDKSLYELRNIVAVTPDIRTISLVRNGYMYCNSIIGKLSPERKIGNYQERLYVRHNSALDHSPVMILTQKIW</sequence>
<evidence type="ECO:0000313" key="3">
    <source>
        <dbReference type="Proteomes" id="UP000516656"/>
    </source>
</evidence>
<gene>
    <name evidence="2" type="ORF">IC627_16755</name>
</gene>
<accession>A0A1V1VF82</accession>
<protein>
    <submittedName>
        <fullName evidence="2">CSS-motif domain-containing protein</fullName>
    </submittedName>
</protein>
<dbReference type="AlphaFoldDB" id="A0A1V1VF82"/>
<dbReference type="Proteomes" id="UP000516656">
    <property type="component" value="Chromosome 2"/>
</dbReference>
<organism evidence="2 3">
    <name type="scientific">Photobacterium damsela subsp. piscicida</name>
    <name type="common">Pasteurella piscicida</name>
    <dbReference type="NCBI Taxonomy" id="38294"/>
    <lineage>
        <taxon>Bacteria</taxon>
        <taxon>Pseudomonadati</taxon>
        <taxon>Pseudomonadota</taxon>
        <taxon>Gammaproteobacteria</taxon>
        <taxon>Vibrionales</taxon>
        <taxon>Vibrionaceae</taxon>
        <taxon>Photobacterium</taxon>
    </lineage>
</organism>
<proteinExistence type="predicted"/>
<dbReference type="RefSeq" id="WP_086958975.1">
    <property type="nucleotide sequence ID" value="NZ_BDMQ01000002.1"/>
</dbReference>
<feature type="domain" description="Putative cyclic diguanylate phosphodiesterase CSS motif-containing" evidence="1">
    <location>
        <begin position="20"/>
        <end position="95"/>
    </location>
</feature>
<evidence type="ECO:0000313" key="2">
    <source>
        <dbReference type="EMBL" id="QOD58497.1"/>
    </source>
</evidence>
<reference evidence="2 3" key="1">
    <citation type="submission" date="2020-09" db="EMBL/GenBank/DDBJ databases">
        <title>Complete, closed and curated genome sequences of Photobacterium damselae subsp. piscicida isolates from Australia indicate localised evolution and additional plasmid-borne pathogenicity mechanisms.</title>
        <authorList>
            <person name="Baseggio L."/>
            <person name="Silayeva O."/>
            <person name="Buller N."/>
            <person name="Landos M."/>
            <person name="Engelstaedter J."/>
            <person name="Barnes A.C."/>
        </authorList>
    </citation>
    <scope>NUCLEOTIDE SEQUENCE [LARGE SCALE GENOMIC DNA]</scope>
    <source>
        <strain evidence="2 3">AS-16-0540-1</strain>
    </source>
</reference>
<name>A0A1V1VF82_PHODP</name>